<dbReference type="AlphaFoldDB" id="A0A3P3D3S0"/>
<dbReference type="PANTHER" id="PTHR43179">
    <property type="entry name" value="RHAMNOSYLTRANSFERASE WBBL"/>
    <property type="match status" value="1"/>
</dbReference>
<comment type="caution">
    <text evidence="7">The sequence shown here is derived from an EMBL/GenBank/DDBJ whole genome shotgun (WGS) entry which is preliminary data.</text>
</comment>
<name>A0A3P3D3S0_9RHOB</name>
<gene>
    <name evidence="7" type="ORF">EG244_18825</name>
</gene>
<reference evidence="7 8" key="1">
    <citation type="submission" date="2018-11" db="EMBL/GenBank/DDBJ databases">
        <title>Gemmobacter sp. nov., YIM 102744-1 draft genome.</title>
        <authorList>
            <person name="Li G."/>
            <person name="Jiang Y."/>
        </authorList>
    </citation>
    <scope>NUCLEOTIDE SEQUENCE [LARGE SCALE GENOMIC DNA]</scope>
    <source>
        <strain evidence="7 8">YIM 102744-1</strain>
    </source>
</reference>
<keyword evidence="4" id="KW-0472">Membrane</keyword>
<keyword evidence="2" id="KW-0328">Glycosyltransferase</keyword>
<feature type="domain" description="Glycosyltransferase 2-like" evidence="5">
    <location>
        <begin position="14"/>
        <end position="121"/>
    </location>
</feature>
<evidence type="ECO:0000256" key="1">
    <source>
        <dbReference type="ARBA" id="ARBA00006739"/>
    </source>
</evidence>
<dbReference type="Pfam" id="PF13632">
    <property type="entry name" value="Glyco_trans_2_3"/>
    <property type="match status" value="1"/>
</dbReference>
<accession>A0A3P3D3S0</accession>
<protein>
    <submittedName>
        <fullName evidence="7">Glycosyltransferase family 2 protein</fullName>
    </submittedName>
</protein>
<feature type="domain" description="Glycosyltransferase 2-like" evidence="6">
    <location>
        <begin position="149"/>
        <end position="269"/>
    </location>
</feature>
<evidence type="ECO:0000313" key="7">
    <source>
        <dbReference type="EMBL" id="RRH69060.1"/>
    </source>
</evidence>
<dbReference type="EMBL" id="RRAZ01000048">
    <property type="protein sequence ID" value="RRH69060.1"/>
    <property type="molecule type" value="Genomic_DNA"/>
</dbReference>
<dbReference type="GO" id="GO:0016757">
    <property type="term" value="F:glycosyltransferase activity"/>
    <property type="evidence" value="ECO:0007669"/>
    <property type="project" value="UniProtKB-KW"/>
</dbReference>
<dbReference type="InterPro" id="IPR001173">
    <property type="entry name" value="Glyco_trans_2-like"/>
</dbReference>
<keyword evidence="3 7" id="KW-0808">Transferase</keyword>
<dbReference type="Gene3D" id="3.90.550.10">
    <property type="entry name" value="Spore Coat Polysaccharide Biosynthesis Protein SpsA, Chain A"/>
    <property type="match status" value="1"/>
</dbReference>
<evidence type="ECO:0000256" key="4">
    <source>
        <dbReference type="SAM" id="Phobius"/>
    </source>
</evidence>
<evidence type="ECO:0000259" key="5">
    <source>
        <dbReference type="Pfam" id="PF00535"/>
    </source>
</evidence>
<dbReference type="InterPro" id="IPR029044">
    <property type="entry name" value="Nucleotide-diphossugar_trans"/>
</dbReference>
<dbReference type="Proteomes" id="UP000282125">
    <property type="component" value="Unassembled WGS sequence"/>
</dbReference>
<organism evidence="7 8">
    <name type="scientific">Falsigemmobacter faecalis</name>
    <dbReference type="NCBI Taxonomy" id="2488730"/>
    <lineage>
        <taxon>Bacteria</taxon>
        <taxon>Pseudomonadati</taxon>
        <taxon>Pseudomonadota</taxon>
        <taxon>Alphaproteobacteria</taxon>
        <taxon>Rhodobacterales</taxon>
        <taxon>Paracoccaceae</taxon>
        <taxon>Falsigemmobacter</taxon>
    </lineage>
</organism>
<evidence type="ECO:0000256" key="2">
    <source>
        <dbReference type="ARBA" id="ARBA00022676"/>
    </source>
</evidence>
<keyword evidence="8" id="KW-1185">Reference proteome</keyword>
<evidence type="ECO:0000313" key="8">
    <source>
        <dbReference type="Proteomes" id="UP000282125"/>
    </source>
</evidence>
<keyword evidence="4" id="KW-1133">Transmembrane helix</keyword>
<keyword evidence="4" id="KW-0812">Transmembrane</keyword>
<proteinExistence type="inferred from homology"/>
<dbReference type="SUPFAM" id="SSF53448">
    <property type="entry name" value="Nucleotide-diphospho-sugar transferases"/>
    <property type="match status" value="1"/>
</dbReference>
<dbReference type="PANTHER" id="PTHR43179:SF12">
    <property type="entry name" value="GALACTOFURANOSYLTRANSFERASE GLFT2"/>
    <property type="match status" value="1"/>
</dbReference>
<dbReference type="Pfam" id="PF00535">
    <property type="entry name" value="Glycos_transf_2"/>
    <property type="match status" value="1"/>
</dbReference>
<feature type="transmembrane region" description="Helical" evidence="4">
    <location>
        <begin position="238"/>
        <end position="268"/>
    </location>
</feature>
<evidence type="ECO:0000256" key="3">
    <source>
        <dbReference type="ARBA" id="ARBA00022679"/>
    </source>
</evidence>
<evidence type="ECO:0000259" key="6">
    <source>
        <dbReference type="Pfam" id="PF13632"/>
    </source>
</evidence>
<dbReference type="OrthoDB" id="8416156at2"/>
<sequence length="325" mass="36518">MDRPSLGAVAIGRNEGDRLKACLRSLTAVCDLVVYVDSGSSDDSVEFARSLGVHVVELDQARPFTAARARNAGFERLVSENSPPEFVQFVDGDCRVEAGWLQAGLTELSGDARLGLVTGWRSEIHPEASVYNAMFQMDWHRPAGEIATCGGDMMVRTKAFREIGGFNPRVIAAEDDDFCLRLGKAGWALRRLPVLMTWHDADMKSFGPWWKRSMRDGHGFAQVGQMHPPHFQRERLRVWGYGLVLPLIFLAGLLLFPWLSLAVLMIYALSWLRTAAGLRRRDLTRGMAIRQAALLTLSKIPNLFGMLTYYRRRLSGDDMKIIEYK</sequence>
<dbReference type="RefSeq" id="WP_124966706.1">
    <property type="nucleotide sequence ID" value="NZ_RRAZ01000048.1"/>
</dbReference>
<comment type="similarity">
    <text evidence="1">Belongs to the glycosyltransferase 2 family.</text>
</comment>